<keyword evidence="1" id="KW-0175">Coiled coil</keyword>
<dbReference type="SUPFAM" id="SSF158710">
    <property type="entry name" value="PSPTO4464-like"/>
    <property type="match status" value="1"/>
</dbReference>
<evidence type="ECO:0000256" key="2">
    <source>
        <dbReference type="SAM" id="MobiDB-lite"/>
    </source>
</evidence>
<evidence type="ECO:0000313" key="3">
    <source>
        <dbReference type="EMBL" id="QHT29908.1"/>
    </source>
</evidence>
<name>A0A6C0ELJ3_9ZZZZ</name>
<evidence type="ECO:0000256" key="1">
    <source>
        <dbReference type="SAM" id="Coils"/>
    </source>
</evidence>
<sequence>MPKRQVRATRKRYSSRGGDGTPRRSATTAKSRMVDAARALGAAKRHTDQVSQMMRETEQALVKDIVEQDPHYAEFAAEDEDLAQAHLDNMLFEDASYRKAKAQVHNAVQEEERLRQKYDNAMKMYERTKIAQTKRHRLEMHHDLSKKIPAELARTIVESGMPIPTYRHAPENSVIARNFRRRIDGLSGRSDQTSPLEPSP</sequence>
<feature type="coiled-coil region" evidence="1">
    <location>
        <begin position="97"/>
        <end position="128"/>
    </location>
</feature>
<proteinExistence type="predicted"/>
<reference evidence="3" key="1">
    <citation type="journal article" date="2020" name="Nature">
        <title>Giant virus diversity and host interactions through global metagenomics.</title>
        <authorList>
            <person name="Schulz F."/>
            <person name="Roux S."/>
            <person name="Paez-Espino D."/>
            <person name="Jungbluth S."/>
            <person name="Walsh D.A."/>
            <person name="Denef V.J."/>
            <person name="McMahon K.D."/>
            <person name="Konstantinidis K.T."/>
            <person name="Eloe-Fadrosh E.A."/>
            <person name="Kyrpides N.C."/>
            <person name="Woyke T."/>
        </authorList>
    </citation>
    <scope>NUCLEOTIDE SEQUENCE</scope>
    <source>
        <strain evidence="3">GVMAG-M-3300009068-24</strain>
    </source>
</reference>
<dbReference type="EMBL" id="MN738885">
    <property type="protein sequence ID" value="QHT29908.1"/>
    <property type="molecule type" value="Genomic_DNA"/>
</dbReference>
<dbReference type="InterPro" id="IPR023153">
    <property type="entry name" value="DarP_sf"/>
</dbReference>
<organism evidence="3">
    <name type="scientific">viral metagenome</name>
    <dbReference type="NCBI Taxonomy" id="1070528"/>
    <lineage>
        <taxon>unclassified sequences</taxon>
        <taxon>metagenomes</taxon>
        <taxon>organismal metagenomes</taxon>
    </lineage>
</organism>
<accession>A0A6C0ELJ3</accession>
<feature type="compositionally biased region" description="Basic residues" evidence="2">
    <location>
        <begin position="1"/>
        <end position="14"/>
    </location>
</feature>
<protein>
    <submittedName>
        <fullName evidence="3">Uncharacterized protein</fullName>
    </submittedName>
</protein>
<dbReference type="AlphaFoldDB" id="A0A6C0ELJ3"/>
<feature type="region of interest" description="Disordered" evidence="2">
    <location>
        <begin position="1"/>
        <end position="33"/>
    </location>
</feature>